<accession>B9JKI2</accession>
<gene>
    <name evidence="3" type="ordered locus">Arad_9366</name>
</gene>
<feature type="transmembrane region" description="Helical" evidence="1">
    <location>
        <begin position="21"/>
        <end position="48"/>
    </location>
</feature>
<dbReference type="AlphaFoldDB" id="B9JKI2"/>
<reference evidence="3 4" key="1">
    <citation type="journal article" date="2009" name="J. Bacteriol.">
        <title>Genome sequences of three Agrobacterium biovars help elucidate the evolution of multichromosome genomes in bacteria.</title>
        <authorList>
            <person name="Slater S.C."/>
            <person name="Goldman B.S."/>
            <person name="Goodner B."/>
            <person name="Setubal J.C."/>
            <person name="Farrand S.K."/>
            <person name="Nester E.W."/>
            <person name="Burr T.J."/>
            <person name="Banta L."/>
            <person name="Dickerman A.W."/>
            <person name="Paulsen I."/>
            <person name="Otten L."/>
            <person name="Suen G."/>
            <person name="Welch R."/>
            <person name="Almeida N.F."/>
            <person name="Arnold F."/>
            <person name="Burton O.T."/>
            <person name="Du Z."/>
            <person name="Ewing A."/>
            <person name="Godsy E."/>
            <person name="Heisel S."/>
            <person name="Houmiel K.L."/>
            <person name="Jhaveri J."/>
            <person name="Lu J."/>
            <person name="Miller N.M."/>
            <person name="Norton S."/>
            <person name="Chen Q."/>
            <person name="Phoolcharoen W."/>
            <person name="Ohlin V."/>
            <person name="Ondrusek D."/>
            <person name="Pride N."/>
            <person name="Stricklin S.L."/>
            <person name="Sun J."/>
            <person name="Wheeler C."/>
            <person name="Wilson L."/>
            <person name="Zhu H."/>
            <person name="Wood D.W."/>
        </authorList>
    </citation>
    <scope>NUCLEOTIDE SEQUENCE [LARGE SCALE GENOMIC DNA]</scope>
    <source>
        <strain evidence="4">K84 / ATCC BAA-868</strain>
    </source>
</reference>
<keyword evidence="1" id="KW-1133">Transmembrane helix</keyword>
<proteinExistence type="predicted"/>
<organism evidence="3 4">
    <name type="scientific">Rhizobium rhizogenes (strain K84 / ATCC BAA-868)</name>
    <name type="common">Agrobacterium radiobacter</name>
    <dbReference type="NCBI Taxonomy" id="311403"/>
    <lineage>
        <taxon>Bacteria</taxon>
        <taxon>Pseudomonadati</taxon>
        <taxon>Pseudomonadota</taxon>
        <taxon>Alphaproteobacteria</taxon>
        <taxon>Hyphomicrobiales</taxon>
        <taxon>Rhizobiaceae</taxon>
        <taxon>Rhizobium/Agrobacterium group</taxon>
        <taxon>Rhizobium</taxon>
    </lineage>
</organism>
<dbReference type="Pfam" id="PF07811">
    <property type="entry name" value="TadE"/>
    <property type="match status" value="1"/>
</dbReference>
<dbReference type="RefSeq" id="WP_015917735.1">
    <property type="nucleotide sequence ID" value="NC_011983.1"/>
</dbReference>
<dbReference type="HOGENOM" id="CLU_111553_0_0_5"/>
<dbReference type="Proteomes" id="UP000001600">
    <property type="component" value="Chromosome 2"/>
</dbReference>
<feature type="domain" description="TadE-like" evidence="2">
    <location>
        <begin position="19"/>
        <end position="59"/>
    </location>
</feature>
<dbReference type="GeneID" id="86852127"/>
<dbReference type="eggNOG" id="COG4961">
    <property type="taxonomic scope" value="Bacteria"/>
</dbReference>
<evidence type="ECO:0000256" key="1">
    <source>
        <dbReference type="SAM" id="Phobius"/>
    </source>
</evidence>
<dbReference type="EMBL" id="CP000629">
    <property type="protein sequence ID" value="ACM30424.1"/>
    <property type="molecule type" value="Genomic_DNA"/>
</dbReference>
<evidence type="ECO:0000313" key="3">
    <source>
        <dbReference type="EMBL" id="ACM30424.1"/>
    </source>
</evidence>
<keyword evidence="1" id="KW-0812">Transmembrane</keyword>
<dbReference type="InterPro" id="IPR012495">
    <property type="entry name" value="TadE-like_dom"/>
</dbReference>
<evidence type="ECO:0000313" key="4">
    <source>
        <dbReference type="Proteomes" id="UP000001600"/>
    </source>
</evidence>
<keyword evidence="1" id="KW-0472">Membrane</keyword>
<name>B9JKI2_RHIR8</name>
<dbReference type="KEGG" id="ara:Arad_9366"/>
<sequence length="176" mass="19289">MMRARPFASFRRLLADRKGVAAIEFALLALPLFMLIFAIIEISVMFFVNSAMDASVQKISRMIRTGEVASSKISQADFKAKICDDMLLAFSCSSNLLVKVDILSDLSSATSANPINASGNLAVTETYNIGKGSDFVLVQAFLPWDAVVNFFTFSSNKMADGRYLLGSSVLFRNEPF</sequence>
<protein>
    <recommendedName>
        <fullName evidence="2">TadE-like domain-containing protein</fullName>
    </recommendedName>
</protein>
<evidence type="ECO:0000259" key="2">
    <source>
        <dbReference type="Pfam" id="PF07811"/>
    </source>
</evidence>
<dbReference type="STRING" id="311403.Arad_9366"/>